<name>A0A4Z0GRH5_9BACL</name>
<proteinExistence type="predicted"/>
<dbReference type="EMBL" id="SRJD01000002">
    <property type="protein sequence ID" value="TGA99919.1"/>
    <property type="molecule type" value="Genomic_DNA"/>
</dbReference>
<feature type="transmembrane region" description="Helical" evidence="6">
    <location>
        <begin position="59"/>
        <end position="79"/>
    </location>
</feature>
<dbReference type="PANTHER" id="PTHR43370">
    <property type="entry name" value="SUGAR ABC TRANSPORTER INTEGRAL MEMBRANE PROTEIN-RELATED"/>
    <property type="match status" value="1"/>
</dbReference>
<sequence>MISNILFDMILYSTPIILCVIGGNFAYKANVLNIALEGMMLSGAFVSMFIVYFTGNIPLAVAGALVSGLLLGLLFSFLGITCKGNVIVIGLGINMMVSGIAAFVLRLMNSSNIYVKTINVSIFKVNIPLIENIPFIGKIISGHTVITYLSFFLIFVVWLLMYRTKLGIYVRTVGEDEDAAKSVGINTDFYKYMAVLIGALFSALAGVNLAMENLMLFTNNMTAGRGFIAIAAIYCGQGRPVTSSLFAIIFGLAWALSVDLSTYAGSASGLFNVVPYVLMTVVLAVVSIYRYKNNKMRGYKFE</sequence>
<feature type="transmembrane region" description="Helical" evidence="6">
    <location>
        <begin position="86"/>
        <end position="105"/>
    </location>
</feature>
<evidence type="ECO:0000256" key="2">
    <source>
        <dbReference type="ARBA" id="ARBA00022475"/>
    </source>
</evidence>
<dbReference type="CDD" id="cd06580">
    <property type="entry name" value="TM_PBP1_transp_TpRbsC_like"/>
    <property type="match status" value="1"/>
</dbReference>
<dbReference type="InterPro" id="IPR001851">
    <property type="entry name" value="ABC_transp_permease"/>
</dbReference>
<dbReference type="GO" id="GO:0005886">
    <property type="term" value="C:plasma membrane"/>
    <property type="evidence" value="ECO:0007669"/>
    <property type="project" value="UniProtKB-SubCell"/>
</dbReference>
<keyword evidence="5 6" id="KW-0472">Membrane</keyword>
<keyword evidence="8" id="KW-1185">Reference proteome</keyword>
<feature type="transmembrane region" description="Helical" evidence="6">
    <location>
        <begin position="6"/>
        <end position="27"/>
    </location>
</feature>
<feature type="transmembrane region" description="Helical" evidence="6">
    <location>
        <begin position="217"/>
        <end position="236"/>
    </location>
</feature>
<protein>
    <submittedName>
        <fullName evidence="7">ABC transporter permease</fullName>
    </submittedName>
</protein>
<dbReference type="PANTHER" id="PTHR43370:SF1">
    <property type="entry name" value="GUANOSINE ABC TRANSPORTER PERMEASE PROTEIN NUPQ"/>
    <property type="match status" value="1"/>
</dbReference>
<dbReference type="Pfam" id="PF02653">
    <property type="entry name" value="BPD_transp_2"/>
    <property type="match status" value="1"/>
</dbReference>
<keyword evidence="2" id="KW-1003">Cell membrane</keyword>
<evidence type="ECO:0000256" key="4">
    <source>
        <dbReference type="ARBA" id="ARBA00022989"/>
    </source>
</evidence>
<comment type="caution">
    <text evidence="7">The sequence shown here is derived from an EMBL/GenBank/DDBJ whole genome shotgun (WGS) entry which is preliminary data.</text>
</comment>
<dbReference type="RefSeq" id="WP_135347314.1">
    <property type="nucleotide sequence ID" value="NZ_SRJD01000002.1"/>
</dbReference>
<dbReference type="GO" id="GO:0022857">
    <property type="term" value="F:transmembrane transporter activity"/>
    <property type="evidence" value="ECO:0007669"/>
    <property type="project" value="InterPro"/>
</dbReference>
<gene>
    <name evidence="7" type="ORF">E4665_02945</name>
</gene>
<organism evidence="7 8">
    <name type="scientific">Sporolactobacillus shoreae</name>
    <dbReference type="NCBI Taxonomy" id="1465501"/>
    <lineage>
        <taxon>Bacteria</taxon>
        <taxon>Bacillati</taxon>
        <taxon>Bacillota</taxon>
        <taxon>Bacilli</taxon>
        <taxon>Bacillales</taxon>
        <taxon>Sporolactobacillaceae</taxon>
        <taxon>Sporolactobacillus</taxon>
    </lineage>
</organism>
<evidence type="ECO:0000256" key="3">
    <source>
        <dbReference type="ARBA" id="ARBA00022692"/>
    </source>
</evidence>
<feature type="transmembrane region" description="Helical" evidence="6">
    <location>
        <begin position="270"/>
        <end position="291"/>
    </location>
</feature>
<evidence type="ECO:0000256" key="1">
    <source>
        <dbReference type="ARBA" id="ARBA00004651"/>
    </source>
</evidence>
<feature type="transmembrane region" description="Helical" evidence="6">
    <location>
        <begin position="189"/>
        <end position="211"/>
    </location>
</feature>
<evidence type="ECO:0000313" key="7">
    <source>
        <dbReference type="EMBL" id="TGA99919.1"/>
    </source>
</evidence>
<dbReference type="OrthoDB" id="9792579at2"/>
<comment type="subcellular location">
    <subcellularLocation>
        <location evidence="1">Cell membrane</location>
        <topology evidence="1">Multi-pass membrane protein</topology>
    </subcellularLocation>
</comment>
<evidence type="ECO:0000256" key="5">
    <source>
        <dbReference type="ARBA" id="ARBA00023136"/>
    </source>
</evidence>
<accession>A0A4Z0GRH5</accession>
<feature type="transmembrane region" description="Helical" evidence="6">
    <location>
        <begin position="139"/>
        <end position="161"/>
    </location>
</feature>
<evidence type="ECO:0000256" key="6">
    <source>
        <dbReference type="SAM" id="Phobius"/>
    </source>
</evidence>
<keyword evidence="3 6" id="KW-0812">Transmembrane</keyword>
<feature type="transmembrane region" description="Helical" evidence="6">
    <location>
        <begin position="34"/>
        <end position="53"/>
    </location>
</feature>
<dbReference type="AlphaFoldDB" id="A0A4Z0GRH5"/>
<reference evidence="7 8" key="1">
    <citation type="journal article" date="2015" name="Int. J. Syst. Evol. Microbiol.">
        <title>Sporolactobacillus shoreae sp. nov. and Sporolactobacillus spathodeae sp. nov., two spore-forming lactic acid bacteria isolated from tree barks in Thailand.</title>
        <authorList>
            <person name="Thamacharoensuk T."/>
            <person name="Kitahara M."/>
            <person name="Ohkuma M."/>
            <person name="Thongchul N."/>
            <person name="Tanasupawat S."/>
        </authorList>
    </citation>
    <scope>NUCLEOTIDE SEQUENCE [LARGE SCALE GENOMIC DNA]</scope>
    <source>
        <strain evidence="7 8">BK92</strain>
    </source>
</reference>
<dbReference type="Proteomes" id="UP000298347">
    <property type="component" value="Unassembled WGS sequence"/>
</dbReference>
<feature type="transmembrane region" description="Helical" evidence="6">
    <location>
        <begin position="243"/>
        <end position="264"/>
    </location>
</feature>
<keyword evidence="4 6" id="KW-1133">Transmembrane helix</keyword>
<evidence type="ECO:0000313" key="8">
    <source>
        <dbReference type="Proteomes" id="UP000298347"/>
    </source>
</evidence>